<dbReference type="InterPro" id="IPR051504">
    <property type="entry name" value="Plant_metabolite_acyltrans"/>
</dbReference>
<feature type="region of interest" description="Disordered" evidence="3">
    <location>
        <begin position="21"/>
        <end position="76"/>
    </location>
</feature>
<accession>A0A3L6G5B9</accession>
<dbReference type="ExpressionAtlas" id="A0A3L6G5B9">
    <property type="expression patterns" value="baseline and differential"/>
</dbReference>
<evidence type="ECO:0000256" key="2">
    <source>
        <dbReference type="ARBA" id="ARBA00023315"/>
    </source>
</evidence>
<dbReference type="InterPro" id="IPR023213">
    <property type="entry name" value="CAT-like_dom_sf"/>
</dbReference>
<organism evidence="4">
    <name type="scientific">Zea mays</name>
    <name type="common">Maize</name>
    <dbReference type="NCBI Taxonomy" id="4577"/>
    <lineage>
        <taxon>Eukaryota</taxon>
        <taxon>Viridiplantae</taxon>
        <taxon>Streptophyta</taxon>
        <taxon>Embryophyta</taxon>
        <taxon>Tracheophyta</taxon>
        <taxon>Spermatophyta</taxon>
        <taxon>Magnoliopsida</taxon>
        <taxon>Liliopsida</taxon>
        <taxon>Poales</taxon>
        <taxon>Poaceae</taxon>
        <taxon>PACMAD clade</taxon>
        <taxon>Panicoideae</taxon>
        <taxon>Andropogonodae</taxon>
        <taxon>Andropogoneae</taxon>
        <taxon>Tripsacinae</taxon>
        <taxon>Zea</taxon>
    </lineage>
</organism>
<reference evidence="4" key="1">
    <citation type="journal article" date="2018" name="Nat. Genet.">
        <title>Extensive intraspecific gene order and gene structural variations between Mo17 and other maize genomes.</title>
        <authorList>
            <person name="Sun S."/>
            <person name="Zhou Y."/>
            <person name="Chen J."/>
            <person name="Shi J."/>
            <person name="Zhao H."/>
            <person name="Zhao H."/>
            <person name="Song W."/>
            <person name="Zhang M."/>
            <person name="Cui Y."/>
            <person name="Dong X."/>
            <person name="Liu H."/>
            <person name="Ma X."/>
            <person name="Jiao Y."/>
            <person name="Wang B."/>
            <person name="Wei X."/>
            <person name="Stein J.C."/>
            <person name="Glaubitz J.C."/>
            <person name="Lu F."/>
            <person name="Yu G."/>
            <person name="Liang C."/>
            <person name="Fengler K."/>
            <person name="Li B."/>
            <person name="Rafalski A."/>
            <person name="Schnable P.S."/>
            <person name="Ware D.H."/>
            <person name="Buckler E.S."/>
            <person name="Lai J."/>
        </authorList>
    </citation>
    <scope>NUCLEOTIDE SEQUENCE [LARGE SCALE GENOMIC DNA]</scope>
    <source>
        <tissue evidence="4">Seedling</tissue>
    </source>
</reference>
<dbReference type="PANTHER" id="PTHR31625">
    <property type="match status" value="1"/>
</dbReference>
<dbReference type="GO" id="GO:0016747">
    <property type="term" value="F:acyltransferase activity, transferring groups other than amino-acyl groups"/>
    <property type="evidence" value="ECO:0007669"/>
    <property type="project" value="UniProtKB-ARBA"/>
</dbReference>
<comment type="caution">
    <text evidence="4">The sequence shown here is derived from an EMBL/GenBank/DDBJ whole genome shotgun (WGS) entry which is preliminary data.</text>
</comment>
<dbReference type="AlphaFoldDB" id="A0A3L6G5B9"/>
<proteinExistence type="predicted"/>
<evidence type="ECO:0000313" key="4">
    <source>
        <dbReference type="EMBL" id="PWZ43802.1"/>
    </source>
</evidence>
<evidence type="ECO:0000256" key="3">
    <source>
        <dbReference type="SAM" id="MobiDB-lite"/>
    </source>
</evidence>
<evidence type="ECO:0000256" key="1">
    <source>
        <dbReference type="ARBA" id="ARBA00022679"/>
    </source>
</evidence>
<keyword evidence="2" id="KW-0012">Acyltransferase</keyword>
<dbReference type="Gene3D" id="3.30.559.10">
    <property type="entry name" value="Chloramphenicol acetyltransferase-like domain"/>
    <property type="match status" value="2"/>
</dbReference>
<keyword evidence="1 4" id="KW-0808">Transferase</keyword>
<sequence length="553" mass="58128">MRPILVWSFLGQQTAHLNLSSLSSSKTPAGGRLDSTTSIRRSVLQEPTARSPSPRRLLASDNRSTATPMGEANATGTPATATVRVLAVSRVAPAPAPAAADPVVVKLSFFDTPWVVLPPIQRVFLYELPGGDGEFTAAVTRLKSSLAATLAVYLPLAGKLAYVAGTGDVVVDCVDDPGVAFVEAEADAGIDTMDVRRLASDEAHDIPAFLALVPELPTKVLPAPVLSVQATRIPGGGLALGLSVHHAVADGQAVWRFMGAWASAARDGSPVTKSLPAPHYSREAVHVPNGDEFARQMLKMVAPNLPAAGTVADYDFSQRFRLARRTFYLGGDDIRALKLRISALAEAEAEAEDDVVADGRSKKKPVSTFVALSALGWTSFVRCKGLGAGDDTYLVFLADLRARMDPPVADGYLGNCIKGCLATADAGDLLGERGLLVACRAIQAAVAEMEAAPLAGSERWIQKMMGLPFARLANVAASPRFRVYEASDFGFGRPARVELVSMNNDGEMVLVGGRGDGEVQLSVSLDPARMEDFKAHVFATSAAPSDSAAAAAN</sequence>
<dbReference type="Proteomes" id="UP000251960">
    <property type="component" value="Chromosome 10"/>
</dbReference>
<name>A0A3L6G5B9_MAIZE</name>
<dbReference type="EMBL" id="NCVQ01000002">
    <property type="protein sequence ID" value="PWZ43802.1"/>
    <property type="molecule type" value="Genomic_DNA"/>
</dbReference>
<dbReference type="Pfam" id="PF02458">
    <property type="entry name" value="Transferase"/>
    <property type="match status" value="1"/>
</dbReference>
<gene>
    <name evidence="4" type="primary">PMAT2_2</name>
    <name evidence="4" type="ORF">Zm00014a_021503</name>
</gene>
<dbReference type="SUPFAM" id="SSF52777">
    <property type="entry name" value="CoA-dependent acyltransferases"/>
    <property type="match status" value="1"/>
</dbReference>
<protein>
    <submittedName>
        <fullName evidence="4">Phenolic glucoside malonyltransferase 2</fullName>
    </submittedName>
</protein>